<feature type="domain" description="HECT" evidence="12">
    <location>
        <begin position="3939"/>
        <end position="4310"/>
    </location>
</feature>
<keyword evidence="3 5" id="KW-0833">Ubl conjugation pathway</keyword>
<evidence type="ECO:0000256" key="3">
    <source>
        <dbReference type="ARBA" id="ARBA00022786"/>
    </source>
</evidence>
<keyword evidence="4" id="KW-0862">Zinc</keyword>
<dbReference type="PANTHER" id="PTHR46654:SF1">
    <property type="entry name" value="E3 UBIQUITIN-PROTEIN LIGASE HECTD3"/>
    <property type="match status" value="1"/>
</dbReference>
<dbReference type="Gene3D" id="3.90.1750.10">
    <property type="entry name" value="Hect, E3 ligase catalytic domains"/>
    <property type="match status" value="1"/>
</dbReference>
<feature type="region of interest" description="Disordered" evidence="8">
    <location>
        <begin position="2354"/>
        <end position="2379"/>
    </location>
</feature>
<dbReference type="InterPro" id="IPR042469">
    <property type="entry name" value="HECTD3"/>
</dbReference>
<keyword evidence="15" id="KW-1185">Reference proteome</keyword>
<dbReference type="EMBL" id="GG738853">
    <property type="protein sequence ID" value="EFC47682.1"/>
    <property type="molecule type" value="Genomic_DNA"/>
</dbReference>
<proteinExistence type="predicted"/>
<dbReference type="CDD" id="cd14326">
    <property type="entry name" value="UBA_UBL7"/>
    <property type="match status" value="1"/>
</dbReference>
<dbReference type="InterPro" id="IPR035983">
    <property type="entry name" value="Hect_E3_ubiquitin_ligase"/>
</dbReference>
<dbReference type="PANTHER" id="PTHR46654">
    <property type="entry name" value="E3 UBIQUITIN-PROTEIN LIGASE HECTD3"/>
    <property type="match status" value="1"/>
</dbReference>
<dbReference type="SUPFAM" id="SSF57850">
    <property type="entry name" value="RING/U-box"/>
    <property type="match status" value="2"/>
</dbReference>
<keyword evidence="14" id="KW-0436">Ligase</keyword>
<feature type="zinc finger region" description="UBR-type" evidence="7">
    <location>
        <begin position="2246"/>
        <end position="2322"/>
    </location>
</feature>
<dbReference type="Gene3D" id="2.60.120.920">
    <property type="match status" value="1"/>
</dbReference>
<evidence type="ECO:0000259" key="10">
    <source>
        <dbReference type="PROSITE" id="PS50135"/>
    </source>
</evidence>
<dbReference type="InterPro" id="IPR044736">
    <property type="entry name" value="Gid1/RanBPM/SPLA_SPRY"/>
</dbReference>
<evidence type="ECO:0000256" key="7">
    <source>
        <dbReference type="PROSITE-ProRule" id="PRU00508"/>
    </source>
</evidence>
<dbReference type="InterPro" id="IPR043136">
    <property type="entry name" value="B30.2/SPRY_sf"/>
</dbReference>
<reference evidence="14 15" key="1">
    <citation type="journal article" date="2010" name="Cell">
        <title>The genome of Naegleria gruberi illuminates early eukaryotic versatility.</title>
        <authorList>
            <person name="Fritz-Laylin L.K."/>
            <person name="Prochnik S.E."/>
            <person name="Ginger M.L."/>
            <person name="Dacks J.B."/>
            <person name="Carpenter M.L."/>
            <person name="Field M.C."/>
            <person name="Kuo A."/>
            <person name="Paredez A."/>
            <person name="Chapman J."/>
            <person name="Pham J."/>
            <person name="Shu S."/>
            <person name="Neupane R."/>
            <person name="Cipriano M."/>
            <person name="Mancuso J."/>
            <person name="Tu H."/>
            <person name="Salamov A."/>
            <person name="Lindquist E."/>
            <person name="Shapiro H."/>
            <person name="Lucas S."/>
            <person name="Grigoriev I.V."/>
            <person name="Cande W.Z."/>
            <person name="Fulton C."/>
            <person name="Rokhsar D.S."/>
            <person name="Dawson S.C."/>
        </authorList>
    </citation>
    <scope>NUCLEOTIDE SEQUENCE [LARGE SCALE GENOMIC DNA]</scope>
    <source>
        <strain evidence="14 15">NEG-M</strain>
    </source>
</reference>
<dbReference type="Pfam" id="PF02207">
    <property type="entry name" value="zf-UBR"/>
    <property type="match status" value="1"/>
</dbReference>
<dbReference type="SUPFAM" id="SSF56204">
    <property type="entry name" value="Hect, E3 ligase catalytic domain"/>
    <property type="match status" value="1"/>
</dbReference>
<dbReference type="CDD" id="cd02249">
    <property type="entry name" value="ZZ"/>
    <property type="match status" value="1"/>
</dbReference>
<dbReference type="SMART" id="SM00119">
    <property type="entry name" value="HECTc"/>
    <property type="match status" value="1"/>
</dbReference>
<dbReference type="InterPro" id="IPR003877">
    <property type="entry name" value="SPRY_dom"/>
</dbReference>
<dbReference type="GO" id="GO:0016874">
    <property type="term" value="F:ligase activity"/>
    <property type="evidence" value="ECO:0007669"/>
    <property type="project" value="UniProtKB-KW"/>
</dbReference>
<dbReference type="PROSITE" id="PS50030">
    <property type="entry name" value="UBA"/>
    <property type="match status" value="1"/>
</dbReference>
<dbReference type="InterPro" id="IPR047878">
    <property type="entry name" value="UBL7_UBA"/>
</dbReference>
<dbReference type="GO" id="GO:0008270">
    <property type="term" value="F:zinc ion binding"/>
    <property type="evidence" value="ECO:0007669"/>
    <property type="project" value="UniProtKB-KW"/>
</dbReference>
<dbReference type="Pfam" id="PF00632">
    <property type="entry name" value="HECT"/>
    <property type="match status" value="1"/>
</dbReference>
<evidence type="ECO:0000313" key="15">
    <source>
        <dbReference type="Proteomes" id="UP000006671"/>
    </source>
</evidence>
<dbReference type="Proteomes" id="UP000006671">
    <property type="component" value="Unassembled WGS sequence"/>
</dbReference>
<dbReference type="InterPro" id="IPR016024">
    <property type="entry name" value="ARM-type_fold"/>
</dbReference>
<evidence type="ECO:0000259" key="13">
    <source>
        <dbReference type="PROSITE" id="PS51157"/>
    </source>
</evidence>
<evidence type="ECO:0000256" key="2">
    <source>
        <dbReference type="ARBA" id="ARBA00022771"/>
    </source>
</evidence>
<feature type="active site" description="Glycyl thioester intermediate" evidence="5">
    <location>
        <position position="4264"/>
    </location>
</feature>
<dbReference type="Pfam" id="PF00569">
    <property type="entry name" value="ZZ"/>
    <property type="match status" value="2"/>
</dbReference>
<feature type="compositionally biased region" description="Polar residues" evidence="8">
    <location>
        <begin position="1"/>
        <end position="28"/>
    </location>
</feature>
<evidence type="ECO:0000256" key="1">
    <source>
        <dbReference type="ARBA" id="ARBA00022723"/>
    </source>
</evidence>
<dbReference type="SUPFAM" id="SSF49899">
    <property type="entry name" value="Concanavalin A-like lectins/glucanases"/>
    <property type="match status" value="1"/>
</dbReference>
<dbReference type="eggNOG" id="KOG1776">
    <property type="taxonomic scope" value="Eukaryota"/>
</dbReference>
<dbReference type="Gene3D" id="3.30.60.90">
    <property type="match status" value="2"/>
</dbReference>
<feature type="compositionally biased region" description="Low complexity" evidence="8">
    <location>
        <begin position="126"/>
        <end position="146"/>
    </location>
</feature>
<dbReference type="InterPro" id="IPR001870">
    <property type="entry name" value="B30.2/SPRY"/>
</dbReference>
<dbReference type="InterPro" id="IPR013320">
    <property type="entry name" value="ConA-like_dom_sf"/>
</dbReference>
<dbReference type="eggNOG" id="KOG4582">
    <property type="taxonomic scope" value="Eukaryota"/>
</dbReference>
<dbReference type="InterPro" id="IPR003126">
    <property type="entry name" value="Znf_UBR"/>
</dbReference>
<keyword evidence="1" id="KW-0479">Metal-binding</keyword>
<dbReference type="SUPFAM" id="SSF46934">
    <property type="entry name" value="UBA-like"/>
    <property type="match status" value="1"/>
</dbReference>
<feature type="region of interest" description="Disordered" evidence="8">
    <location>
        <begin position="1"/>
        <end position="45"/>
    </location>
</feature>
<dbReference type="SUPFAM" id="SSF48371">
    <property type="entry name" value="ARM repeat"/>
    <property type="match status" value="1"/>
</dbReference>
<accession>D2V5N7</accession>
<name>D2V5N7_NAEGR</name>
<dbReference type="PROSITE" id="PS50135">
    <property type="entry name" value="ZF_ZZ_2"/>
    <property type="match status" value="2"/>
</dbReference>
<dbReference type="CDD" id="cd12885">
    <property type="entry name" value="SPRY_RanBP_like"/>
    <property type="match status" value="1"/>
</dbReference>
<organism evidence="15">
    <name type="scientific">Naegleria gruberi</name>
    <name type="common">Amoeba</name>
    <dbReference type="NCBI Taxonomy" id="5762"/>
    <lineage>
        <taxon>Eukaryota</taxon>
        <taxon>Discoba</taxon>
        <taxon>Heterolobosea</taxon>
        <taxon>Tetramitia</taxon>
        <taxon>Eutetramitia</taxon>
        <taxon>Vahlkampfiidae</taxon>
        <taxon>Naegleria</taxon>
    </lineage>
</organism>
<dbReference type="Gene3D" id="3.30.2410.10">
    <property type="entry name" value="Hect, E3 ligase catalytic domain"/>
    <property type="match status" value="1"/>
</dbReference>
<evidence type="ECO:0000256" key="8">
    <source>
        <dbReference type="SAM" id="MobiDB-lite"/>
    </source>
</evidence>
<dbReference type="InterPro" id="IPR009060">
    <property type="entry name" value="UBA-like_sf"/>
</dbReference>
<keyword evidence="2 6" id="KW-0863">Zinc-finger</keyword>
<dbReference type="SMART" id="SM00291">
    <property type="entry name" value="ZnF_ZZ"/>
    <property type="match status" value="2"/>
</dbReference>
<evidence type="ECO:0000259" key="12">
    <source>
        <dbReference type="PROSITE" id="PS50237"/>
    </source>
</evidence>
<dbReference type="CDD" id="cd19674">
    <property type="entry name" value="UBR-box_UBR4_like"/>
    <property type="match status" value="1"/>
</dbReference>
<protein>
    <submittedName>
        <fullName evidence="14">Ubiquitin protein ligase</fullName>
    </submittedName>
</protein>
<dbReference type="InterPro" id="IPR000433">
    <property type="entry name" value="Znf_ZZ"/>
</dbReference>
<sequence length="4313" mass="489272">MYNSNTTNVRPISSSMGPPPLSANSASRRTIAATTGPPPFNPNNRVPTAVVTTPMPMVNGGQPPNPFFRPPYPNNPPIPNGMIPNNMGGYMPQPMWSPNVPVTSPSMRNQPPVQNNFMPVNNNNTSMTLSTPSSSASRNRSVSIGSAPVPTGDPNEAKLFDELLTTFYSDPVRIDEISRMDLFCIRSALPKTTFEEIDIFSSYFGHGSSVDASSFGANLLLNDDNNNNNNTTLDYNNGQNSVISSLRHAIRKLYLEAFRDDDKFSASLLSYHLLLYKRLKILEKVQEFQHGKMNSTQSLKVQFEQLPSNNALSIAVDHNIDKPSTSVIATCALSSVPVNTTEMTQVAEHQYQPLKREDLDTFTKNLIKAMQKSDVKKGIFAKLRKSKSESIYKIITKYAYPLCLPLEILDIESLNPVKQYLVEYSLDKENGLKRRTKSIHSMLLLALSTGSLLDMLQVLQCLLSLSENPDDPLIDAETEDEGSFVMRAETLKPLQQFQYLIKMHLDQLEKDSSHTPGKNNDLPTYLLPQHIWNDPNYSLISFSSNGVSLNFNWKKPYLTAKRLFLFLLNQIDMLATHYLYCESYSTINSQGDLVIELGDSKNINSLLNHREKFLKNKISANIKFSIELGSPRTFSSLLDIIDSMLQIQNTSNSELNGVKNYSIAALFRILHLNVKALSLWKKGRENVNQLVQHRMSSSTGYSNVNFIESMKGYFLGFLKEIDTDLETNQDGLKSFETIHEAKPSSQSRSKDPNIKEQPKNQQKTTQDQKKDVTTNPFILNLFGSTAKEPVQEEQQTNFDIEENDDFVVISTTPGHPNNREQPPTPEEVKNVSKYRSILAALAPQTFMSKFISEKMLDILVTGFSIFYPSPEEQRFFLEDSISILSNGGKSNSTSLLSSSTEVPLRRNFLKKLLERLVNDFTLFEKLIANGIGMSDVSVVIPFTEKLLEFIKRQEQFKMAEVLSKLSKFTPEKDIKPNDIYMHEDLEIIANLVKQLMIMWQNFLFHYVHSIFSKSSVSNNNGVVNSILGTNTGKVLFEYSRLILNQSEEVLNEMCKISAEIIEVKSKVDKSSVDEVNSLLTIGICEGILQKGATGWLCFPLLLNFAKFLWKGSILSNSKSAAGNVVIESQLEKLTQFLYPPVVNLLRMIDLLCQFCDVQEFKSEAERLLIDWTIVETEHPYDGNVTDWKEVNFIDPNNNIINVGIKFDPRCITSGPEDHLRINSLQKIANLQALQFSGHGTTIPVNPLLTWGAGMSCSFKSGNFALNSSEGGKQGSMWGMRCLVVPVRSFSAPPLFMYEFSKLLGHIGGRCSTYLLSTYPYSSDEDKYVEWLESKIFANGIKGEIGQPTEQNTEKQSNNNNNGLLLLRMEEDFSKNSMMYQQAKTIAPGKFGSNPYDLIEKVDVDSSSSDVLDVADKFLLEMIEPTSNTSAPINYCNYMYQRILNKESFTQMMQQVPDVVSAERAVIAAVLKHTGLDSLARKVSDAVAESPFLLSENVDKDSYEKSMSLLDIMFKNGDYEKLKLMWRKVGRTLREWMIKTKQQKQLSYRDMRDFIVQKCKFLISLESAFMSTVPLDARDIGTTEKSSLFKKVQSPRAVEKSSLFSQQLTHNFVFNRFKKGNIGGFTNILPSDDFVGDISSQIVKFIQSDIIPVRIQNLMRMRSERALNRATSLQMFSELLQSTQFASVKAEIVHGIKAVRQNRSMKKIDSPNFHYFNNVEGSGPMYSDILSSSLSDFLKQLFYPLDSCISTSSQEEKEKQLRVLVQSGLLREILDICLISFKHNDIKWIMQFDFLEKLSYLMYNTISTPEQNTDKFKRRDGFTEEQKEINKKSWKIFRLLSIRCVEMLEENAITDPVVESQLNDLRDTVFNLLFKDLKRVIGDMNSEISSEVLEEMLSLMVSLSNTPSAQSCLSSERFQQLLLPLLRLESYPKVQELSLKLCGQLITSYGELSTDNNYSEGLKELLTILFEFLGAYETKQVTGDASLVNDKDGSGSIGMKMAKDIFNLIRKLFRDIPVDDHSSAPYFVGVLTSLMDQAINLSTQNIIQSIRKGKTSVLKDIQLVYSTLTVLNGFNCVPQIGEIVNVDMNGRVEKAKVKEIEETYHLIKIELCDKTVIHREHFVSAENVKVETNQPIEKFDLQKQHVHSLFKFITELGVMVNGTDLSLDDKILYSNLWMRSLRWLLDAISIQNNYSTIVTETLLGADSDYANMLEKLVGLGEKSTIYQTLANETNKSLITYGKDLKLDSCSFTFTGKKFHKQYYYSCQTCSMNTNQAVCAFCARTCHRGHRLGTLEVGDFYCDCGAGEAAAKTHGTSNCKSLRNASPDPILTTERMESVMLRLQKLMPISSKRNQADTLDLVPNSPNSSTASQNNQPVQKGPSKFVVTNTLVQDGVPYTINNAPGELPLITFNPMRLYSPKHSIIATDFSVPMSWPGFYFEVELVDCGESFAIGFSLPFNPTSAITYKTIFSQTQNMYTWHTEAGTLYKGNTIVKNSYPTASTKDVIGCGFIREQKTIFFTKNGVNLGPSFQNVDLITLSPIIAMKGKNVQARVNVSMIKPFQFNLPRNFKLLVPVYYAINNPTSEIVETNQPLGKPSQPVVQNELSVFETRVKELKSVVNGLYTEDDIRRVLTSLNNMEGSNLNILNFALSILHRNMQPQVQVISKTNAPTQPEAVPVLRLQLVEQMKLMGFTNDKVCLKALQLANDDINLALNYVFEGVVVEDTPPLIPNMASSSSISIPSSIAPPANPFVDREEFIKKNEKSVNDILLFENSGVPLLGSECNNSDMKQRLLKAMLQNPDMKINENNFCDSNNLREGDLVVVSPRIVAVADNNSDSGYDLSRNKKTAALSKLRGKLGVVSRKVTYGPYVMVAEEQGAGSIVTDLVESKNVYTAPHELKGITINDVPAKCLEFYMALSSTYIRTTILKALIKASEMKNFKMDLPKTFSTKKNLMKGLKLTLIDSYHHLDTDYNFISSYTNNVILEKSVDYDNNYTFANKTLPAIEHFESWKNMEITNSENKASDIFLEIEEEALNDLNAYTLGLNNYRKYDYRKDMNVLHQQPTPYKQHFIQFYGATSIAIILGEKFELPTTLDCLTFYFDRNGKKVALQIKGGTPVQDRCLIITTNNYNYFNQTEPFANQAQLYFEFTGPSVRENNGVTFYAAPYTTKLSQRDAFLQPNMLLSSLVLKYSAISRKSRKVDFTAALYFPIMGRYLLTPFAPFKGIVADALCQLDYSSPVIFNSHIDPMSHTGIRDSIVKSGPAYAHLSLLKRFRVELEDLYRKYLRYNETSPHALHNFHALTEFMTVVRKYLVSDLCQSMFPSASSSLSNLPTNLANILDKHHMYSCKLDQQHYGRTVERETLACTSCTHSVAKQLSMYETKPSSSFAKYFANESTKCQSQVAMEFQIKYDHENSCNVATSIVPIGTTSESVSKLFSKEDNLLQVNPSDWFEHVSWVDQLTIIREFLETFTSNNGRTFPEWTLFESILEKRKKVCYKESKHPYSVVNDSDKIKIPGAKTLYITFDKHSKTHKCDRLLFSTKKAGSDDLGSFGGDELKDKTIVVHGTDSVYYDFTCGGGDHDVKCSGCRSNISGVRYHCVECEEYDLCEKCVSKQGRVHSDLHLFLKIRRPVDCMPAMIPSLYTPRWRSTSQFKGNIHVGVKCDNCGVNPIKGIRYWCENCENFNLCEKCADTEFKYHDRMHIFLRVVRPLPPKNQMPANALPYGLVYEKDMDSHWGYMFSVSSSIEACPRISQVQNEIDEIRSLMKIGKDNQPIGEDDVDPVEFDKQLLEYVETYSNGWQSLEWNQLSPKKEELTNLPLLDRVPLNRLRYRFVLLKLFNRRISRVINILDFTNTSNIERMNDSRAVTITDMISQQLRDRIFYSVKMDAWQHTIMKSHVTVDPIHLKLNRHLASEMHPTDRQRNAFNSLFIQAFNQVKSMHPKILSRKQASWKVTLIGEAADDYGGPFRESLSNMCQELIANDPSVLDLFIPTPNKVSGQGDNRDKFVPTPKSTSDQHLKWYEFVGMLMGIGILTKNVLPFDYPSLIWKSLVNEKIGWTDLRSFDEEIYNAMKSILELGDVDDSDYELKSIMEDSFSQTYYGRMLTTMGSDGKEVELVPNGTNIELSYNNRKQYANLIYDYRLTKEFNSQLNAIRKGLFNMLTNRYFSLFSWHELERNVCGIPDVDVEKLKQHTIYEGYTIQSREIKHFWEIMQAFSPEQRSLFLKFVWGRGRMPYNESEAFSNPMKIQKLDRPNPDIVLPLSHTCFFSIELPSYSTKEIMKEKLLYAIINCKAIDIDFTTSAIEAQNYSIAVRR</sequence>
<feature type="compositionally biased region" description="Basic and acidic residues" evidence="8">
    <location>
        <begin position="738"/>
        <end position="758"/>
    </location>
</feature>
<feature type="domain" description="ZZ-type" evidence="10">
    <location>
        <begin position="3656"/>
        <end position="3710"/>
    </location>
</feature>
<dbReference type="Pfam" id="PF00622">
    <property type="entry name" value="SPRY"/>
    <property type="match status" value="1"/>
</dbReference>
<dbReference type="SMART" id="SM00396">
    <property type="entry name" value="ZnF_UBR1"/>
    <property type="match status" value="1"/>
</dbReference>
<dbReference type="GeneID" id="8849494"/>
<feature type="domain" description="B30.2/SPRY" evidence="11">
    <location>
        <begin position="2355"/>
        <end position="2559"/>
    </location>
</feature>
<dbReference type="InterPro" id="IPR015940">
    <property type="entry name" value="UBA"/>
</dbReference>
<evidence type="ECO:0000256" key="6">
    <source>
        <dbReference type="PROSITE-ProRule" id="PRU00228"/>
    </source>
</evidence>
<evidence type="ECO:0000259" key="9">
    <source>
        <dbReference type="PROSITE" id="PS50030"/>
    </source>
</evidence>
<feature type="region of interest" description="Disordered" evidence="8">
    <location>
        <begin position="738"/>
        <end position="770"/>
    </location>
</feature>
<dbReference type="Gene3D" id="3.30.2160.10">
    <property type="entry name" value="Hect, E3 ligase catalytic domain"/>
    <property type="match status" value="1"/>
</dbReference>
<dbReference type="PROSITE" id="PS51157">
    <property type="entry name" value="ZF_UBR"/>
    <property type="match status" value="1"/>
</dbReference>
<feature type="compositionally biased region" description="Polar residues" evidence="8">
    <location>
        <begin position="2362"/>
        <end position="2376"/>
    </location>
</feature>
<feature type="domain" description="UBA" evidence="9">
    <location>
        <begin position="2669"/>
        <end position="2718"/>
    </location>
</feature>
<dbReference type="RefSeq" id="XP_002680426.1">
    <property type="nucleotide sequence ID" value="XM_002680380.1"/>
</dbReference>
<dbReference type="eggNOG" id="KOG1426">
    <property type="taxonomic scope" value="Eukaryota"/>
</dbReference>
<dbReference type="SMART" id="SM00165">
    <property type="entry name" value="UBA"/>
    <property type="match status" value="1"/>
</dbReference>
<feature type="domain" description="ZZ-type" evidence="10">
    <location>
        <begin position="3578"/>
        <end position="3631"/>
    </location>
</feature>
<dbReference type="PROSITE" id="PS50188">
    <property type="entry name" value="B302_SPRY"/>
    <property type="match status" value="1"/>
</dbReference>
<dbReference type="Gene3D" id="1.10.8.10">
    <property type="entry name" value="DNA helicase RuvA subunit, C-terminal domain"/>
    <property type="match status" value="1"/>
</dbReference>
<dbReference type="OrthoDB" id="239701at2759"/>
<dbReference type="VEuPathDB" id="AmoebaDB:NAEGRDRAFT_78678"/>
<dbReference type="PROSITE" id="PS01357">
    <property type="entry name" value="ZF_ZZ_1"/>
    <property type="match status" value="1"/>
</dbReference>
<gene>
    <name evidence="14" type="ORF">NAEGRDRAFT_78678</name>
</gene>
<evidence type="ECO:0000313" key="14">
    <source>
        <dbReference type="EMBL" id="EFC47682.1"/>
    </source>
</evidence>
<dbReference type="PROSITE" id="PS50237">
    <property type="entry name" value="HECT"/>
    <property type="match status" value="1"/>
</dbReference>
<dbReference type="InterPro" id="IPR043145">
    <property type="entry name" value="Znf_ZZ_sf"/>
</dbReference>
<evidence type="ECO:0000256" key="4">
    <source>
        <dbReference type="ARBA" id="ARBA00022833"/>
    </source>
</evidence>
<dbReference type="KEGG" id="ngr:NAEGRDRAFT_78678"/>
<evidence type="ECO:0000259" key="11">
    <source>
        <dbReference type="PROSITE" id="PS50188"/>
    </source>
</evidence>
<feature type="domain" description="UBR-type" evidence="13">
    <location>
        <begin position="2246"/>
        <end position="2322"/>
    </location>
</feature>
<feature type="region of interest" description="Disordered" evidence="8">
    <location>
        <begin position="126"/>
        <end position="153"/>
    </location>
</feature>
<dbReference type="CDD" id="cd02340">
    <property type="entry name" value="ZZ_NBR1_like"/>
    <property type="match status" value="1"/>
</dbReference>
<dbReference type="InParanoid" id="D2V5N7"/>
<evidence type="ECO:0000256" key="5">
    <source>
        <dbReference type="PROSITE-ProRule" id="PRU00104"/>
    </source>
</evidence>
<dbReference type="InterPro" id="IPR000569">
    <property type="entry name" value="HECT_dom"/>
</dbReference>
<dbReference type="GO" id="GO:0004842">
    <property type="term" value="F:ubiquitin-protein transferase activity"/>
    <property type="evidence" value="ECO:0007669"/>
    <property type="project" value="InterPro"/>
</dbReference>